<dbReference type="Gene3D" id="3.10.20.90">
    <property type="entry name" value="Phosphatidylinositol 3-kinase Catalytic Subunit, Chain A, domain 1"/>
    <property type="match status" value="1"/>
</dbReference>
<feature type="transmembrane region" description="Helical" evidence="7">
    <location>
        <begin position="242"/>
        <end position="262"/>
    </location>
</feature>
<feature type="transmembrane region" description="Helical" evidence="7">
    <location>
        <begin position="382"/>
        <end position="398"/>
    </location>
</feature>
<dbReference type="InterPro" id="IPR024962">
    <property type="entry name" value="YukD-like"/>
</dbReference>
<dbReference type="Pfam" id="PF19053">
    <property type="entry name" value="EccD"/>
    <property type="match status" value="1"/>
</dbReference>
<evidence type="ECO:0000256" key="1">
    <source>
        <dbReference type="ARBA" id="ARBA00004651"/>
    </source>
</evidence>
<evidence type="ECO:0000313" key="9">
    <source>
        <dbReference type="EMBL" id="RPA58104.1"/>
    </source>
</evidence>
<keyword evidence="5 7" id="KW-1133">Transmembrane helix</keyword>
<feature type="transmembrane region" description="Helical" evidence="7">
    <location>
        <begin position="358"/>
        <end position="376"/>
    </location>
</feature>
<sequence length="496" mass="52066">MVAAAPRTIRVSVFGGRTQLDIELPIDVPVVNIVPELAELIASRDVRREDDPHGIPNKRDRWVLTRLASGREVRGDQTLAMAGSQDGDQFSLSAERALTPPELFDDVVDAVARLNREGYPAWSSRAARVMAFVGLAMAVAVCDLLLLGDFGLSRRTALAYQTVGVIVALVLGAVVARRYYAEPPIAAALGWAALPLVFGVAWVGVAHLPVGVNAWAPAIVCAVMVLAAIGAQVIVRAGHVGFVGVAVGFTVCAAVAVAHAAFHWTDQLSGTVLATCGLFLAVGADPLIMSRRRLRSRTNRRESSRDAQAAAAELFTNPFDRAERRERQRRTVAGARAQVPSAQAVAESVERARATRSAVYLAAAATVIAGTAITALDTDPTQWAVIAFNSVVAAAMMLRSARKLPFVPSASLLFGGVAILVITAVALRTAPSAMYSVAALALLALVVVGVGIAVFATGLRSPGWARLADHLDYLALAAVLPVLAWTAGLYAQVVGG</sequence>
<feature type="transmembrane region" description="Helical" evidence="7">
    <location>
        <begin position="410"/>
        <end position="427"/>
    </location>
</feature>
<evidence type="ECO:0000256" key="2">
    <source>
        <dbReference type="ARBA" id="ARBA00006162"/>
    </source>
</evidence>
<gene>
    <name evidence="9" type="primary">eccD</name>
    <name evidence="9" type="ORF">EF294_16795</name>
</gene>
<feature type="transmembrane region" description="Helical" evidence="7">
    <location>
        <begin position="214"/>
        <end position="235"/>
    </location>
</feature>
<dbReference type="AlphaFoldDB" id="A0A3N4GYP1"/>
<comment type="caution">
    <text evidence="9">The sequence shown here is derived from an EMBL/GenBank/DDBJ whole genome shotgun (WGS) entry which is preliminary data.</text>
</comment>
<proteinExistence type="inferred from homology"/>
<keyword evidence="3" id="KW-1003">Cell membrane</keyword>
<comment type="subcellular location">
    <subcellularLocation>
        <location evidence="1">Cell membrane</location>
        <topology evidence="1">Multi-pass membrane protein</topology>
    </subcellularLocation>
</comment>
<feature type="transmembrane region" description="Helical" evidence="7">
    <location>
        <begin position="433"/>
        <end position="459"/>
    </location>
</feature>
<keyword evidence="6 7" id="KW-0472">Membrane</keyword>
<evidence type="ECO:0000256" key="6">
    <source>
        <dbReference type="ARBA" id="ARBA00023136"/>
    </source>
</evidence>
<evidence type="ECO:0000256" key="4">
    <source>
        <dbReference type="ARBA" id="ARBA00022692"/>
    </source>
</evidence>
<evidence type="ECO:0000256" key="3">
    <source>
        <dbReference type="ARBA" id="ARBA00022475"/>
    </source>
</evidence>
<organism evidence="9 10">
    <name type="scientific">Gordonia oryzae</name>
    <dbReference type="NCBI Taxonomy" id="2487349"/>
    <lineage>
        <taxon>Bacteria</taxon>
        <taxon>Bacillati</taxon>
        <taxon>Actinomycetota</taxon>
        <taxon>Actinomycetes</taxon>
        <taxon>Mycobacteriales</taxon>
        <taxon>Gordoniaceae</taxon>
        <taxon>Gordonia</taxon>
    </lineage>
</organism>
<feature type="transmembrane region" description="Helical" evidence="7">
    <location>
        <begin position="188"/>
        <end position="208"/>
    </location>
</feature>
<feature type="transmembrane region" description="Helical" evidence="7">
    <location>
        <begin position="471"/>
        <end position="491"/>
    </location>
</feature>
<feature type="transmembrane region" description="Helical" evidence="7">
    <location>
        <begin position="126"/>
        <end position="146"/>
    </location>
</feature>
<dbReference type="GO" id="GO:0005886">
    <property type="term" value="C:plasma membrane"/>
    <property type="evidence" value="ECO:0007669"/>
    <property type="project" value="UniProtKB-SubCell"/>
</dbReference>
<evidence type="ECO:0000259" key="8">
    <source>
        <dbReference type="Pfam" id="PF19053"/>
    </source>
</evidence>
<feature type="transmembrane region" description="Helical" evidence="7">
    <location>
        <begin position="268"/>
        <end position="288"/>
    </location>
</feature>
<dbReference type="Pfam" id="PF08817">
    <property type="entry name" value="YukD"/>
    <property type="match status" value="1"/>
</dbReference>
<protein>
    <submittedName>
        <fullName evidence="9">Type VII secretion integral membrane protein EccD</fullName>
    </submittedName>
</protein>
<name>A0A3N4GYP1_9ACTN</name>
<comment type="similarity">
    <text evidence="2">Belongs to the EccD/Snm4 family.</text>
</comment>
<dbReference type="InterPro" id="IPR006707">
    <property type="entry name" value="T7SS_EccD"/>
</dbReference>
<dbReference type="OrthoDB" id="4515685at2"/>
<keyword evidence="10" id="KW-1185">Reference proteome</keyword>
<dbReference type="NCBIfam" id="TIGR03920">
    <property type="entry name" value="T7SS_EccD"/>
    <property type="match status" value="1"/>
</dbReference>
<dbReference type="Proteomes" id="UP000267536">
    <property type="component" value="Unassembled WGS sequence"/>
</dbReference>
<feature type="transmembrane region" description="Helical" evidence="7">
    <location>
        <begin position="158"/>
        <end position="176"/>
    </location>
</feature>
<keyword evidence="4 7" id="KW-0812">Transmembrane</keyword>
<evidence type="ECO:0000313" key="10">
    <source>
        <dbReference type="Proteomes" id="UP000267536"/>
    </source>
</evidence>
<evidence type="ECO:0000256" key="7">
    <source>
        <dbReference type="SAM" id="Phobius"/>
    </source>
</evidence>
<reference evidence="9 10" key="1">
    <citation type="submission" date="2018-11" db="EMBL/GenBank/DDBJ databases">
        <title>Draft genome sequence of Gordonia sp. RS15-1S isolated from rice stems.</title>
        <authorList>
            <person name="Muangham S."/>
        </authorList>
    </citation>
    <scope>NUCLEOTIDE SEQUENCE [LARGE SCALE GENOMIC DNA]</scope>
    <source>
        <strain evidence="9 10">RS15-1S</strain>
    </source>
</reference>
<evidence type="ECO:0000256" key="5">
    <source>
        <dbReference type="ARBA" id="ARBA00022989"/>
    </source>
</evidence>
<accession>A0A3N4GYP1</accession>
<dbReference type="InterPro" id="IPR044049">
    <property type="entry name" value="EccD_transm"/>
</dbReference>
<dbReference type="EMBL" id="RKMH01000013">
    <property type="protein sequence ID" value="RPA58104.1"/>
    <property type="molecule type" value="Genomic_DNA"/>
</dbReference>
<feature type="domain" description="EccD-like transmembrane" evidence="8">
    <location>
        <begin position="128"/>
        <end position="494"/>
    </location>
</feature>